<evidence type="ECO:0000313" key="2">
    <source>
        <dbReference type="Proteomes" id="UP001304050"/>
    </source>
</evidence>
<proteinExistence type="predicted"/>
<dbReference type="EMBL" id="JAYESG010000024">
    <property type="protein sequence ID" value="MEA3521066.1"/>
    <property type="molecule type" value="Genomic_DNA"/>
</dbReference>
<protein>
    <submittedName>
        <fullName evidence="1">AI-2E family transporter</fullName>
    </submittedName>
</protein>
<dbReference type="Proteomes" id="UP001304050">
    <property type="component" value="Unassembled WGS sequence"/>
</dbReference>
<gene>
    <name evidence="1" type="ORF">U8465_29095</name>
</gene>
<evidence type="ECO:0000313" key="1">
    <source>
        <dbReference type="EMBL" id="MEA3521066.1"/>
    </source>
</evidence>
<keyword evidence="2" id="KW-1185">Reference proteome</keyword>
<accession>A0ACC6N5W4</accession>
<name>A0ACC6N5W4_9HYPH</name>
<organism evidence="1 2">
    <name type="scientific">Rhizobium mulingense</name>
    <dbReference type="NCBI Taxonomy" id="3031128"/>
    <lineage>
        <taxon>Bacteria</taxon>
        <taxon>Pseudomonadati</taxon>
        <taxon>Pseudomonadota</taxon>
        <taxon>Alphaproteobacteria</taxon>
        <taxon>Hyphomicrobiales</taxon>
        <taxon>Rhizobiaceae</taxon>
        <taxon>Rhizobium/Agrobacterium group</taxon>
        <taxon>Rhizobium</taxon>
    </lineage>
</organism>
<comment type="caution">
    <text evidence="1">The sequence shown here is derived from an EMBL/GenBank/DDBJ whole genome shotgun (WGS) entry which is preliminary data.</text>
</comment>
<sequence length="447" mass="48128">MADDKTELNVDKMAEPKIAPGVQFKSLDLPTNPVVVLLSILVALATLCIAYVAAEIVLPIVLALVLKLLFQPAMRLLEKLHFPRTLAALLLILFVFGAIVGIGGAISGPATESAAKLPEGIPRLQERLKFLNEPVKALQTFLHQVDSFMQQGSATSGGSGSTIAATLFAGTTHFAASFFETIVILFFLLVSGSTFLRRMVEILPNFKEKRQVVELSQDVEKNISAYLVTITVMNGAVGLATGIAMWLTGLGDPVLWGVAAFLLNYVPIMGPLLGVGIFLLAGLLVIDTLWLALLPAALYFVIHVAEGEIITPVLLARRFTLNPVLVIIALIFWFWMWGVPGAILAVPMLSSPKLFAMEFGHLPPSGTSSAETNNCGSTCAEFAVPGNNVDAVRLAPLRVRSLWILPGRERQLGRRPSGGGLPRPPSSRILSYSRAMRRASRPLLVGH</sequence>
<reference evidence="1" key="1">
    <citation type="submission" date="2023-12" db="EMBL/GenBank/DDBJ databases">
        <title>Diversity of Rhizobium in root nodule of phaseolus vulgaris.</title>
        <authorList>
            <person name="Wang H."/>
        </authorList>
    </citation>
    <scope>NUCLEOTIDE SEQUENCE</scope>
    <source>
        <strain evidence="1">MJ31</strain>
    </source>
</reference>